<keyword evidence="6" id="KW-0175">Coiled coil</keyword>
<keyword evidence="5" id="KW-0931">ER-Golgi transport</keyword>
<dbReference type="RefSeq" id="XP_002174403.1">
    <property type="nucleotide sequence ID" value="XM_002174367.2"/>
</dbReference>
<organism evidence="8 9">
    <name type="scientific">Schizosaccharomyces japonicus (strain yFS275 / FY16936)</name>
    <name type="common">Fission yeast</name>
    <dbReference type="NCBI Taxonomy" id="402676"/>
    <lineage>
        <taxon>Eukaryota</taxon>
        <taxon>Fungi</taxon>
        <taxon>Dikarya</taxon>
        <taxon>Ascomycota</taxon>
        <taxon>Taphrinomycotina</taxon>
        <taxon>Schizosaccharomycetes</taxon>
        <taxon>Schizosaccharomycetales</taxon>
        <taxon>Schizosaccharomycetaceae</taxon>
        <taxon>Schizosaccharomyces</taxon>
    </lineage>
</organism>
<reference evidence="8 9" key="1">
    <citation type="journal article" date="2011" name="Science">
        <title>Comparative functional genomics of the fission yeasts.</title>
        <authorList>
            <person name="Rhind N."/>
            <person name="Chen Z."/>
            <person name="Yassour M."/>
            <person name="Thompson D.A."/>
            <person name="Haas B.J."/>
            <person name="Habib N."/>
            <person name="Wapinski I."/>
            <person name="Roy S."/>
            <person name="Lin M.F."/>
            <person name="Heiman D.I."/>
            <person name="Young S.K."/>
            <person name="Furuya K."/>
            <person name="Guo Y."/>
            <person name="Pidoux A."/>
            <person name="Chen H.M."/>
            <person name="Robbertse B."/>
            <person name="Goldberg J.M."/>
            <person name="Aoki K."/>
            <person name="Bayne E.H."/>
            <person name="Berlin A.M."/>
            <person name="Desjardins C.A."/>
            <person name="Dobbs E."/>
            <person name="Dukaj L."/>
            <person name="Fan L."/>
            <person name="FitzGerald M.G."/>
            <person name="French C."/>
            <person name="Gujja S."/>
            <person name="Hansen K."/>
            <person name="Keifenheim D."/>
            <person name="Levin J.Z."/>
            <person name="Mosher R.A."/>
            <person name="Mueller C.A."/>
            <person name="Pfiffner J."/>
            <person name="Priest M."/>
            <person name="Russ C."/>
            <person name="Smialowska A."/>
            <person name="Swoboda P."/>
            <person name="Sykes S.M."/>
            <person name="Vaughn M."/>
            <person name="Vengrova S."/>
            <person name="Yoder R."/>
            <person name="Zeng Q."/>
            <person name="Allshire R."/>
            <person name="Baulcombe D."/>
            <person name="Birren B.W."/>
            <person name="Brown W."/>
            <person name="Ekwall K."/>
            <person name="Kellis M."/>
            <person name="Leatherwood J."/>
            <person name="Levin H."/>
            <person name="Margalit H."/>
            <person name="Martienssen R."/>
            <person name="Nieduszynski C.A."/>
            <person name="Spatafora J.W."/>
            <person name="Friedman N."/>
            <person name="Dalgaard J.Z."/>
            <person name="Baumann P."/>
            <person name="Niki H."/>
            <person name="Regev A."/>
            <person name="Nusbaum C."/>
        </authorList>
    </citation>
    <scope>NUCLEOTIDE SEQUENCE [LARGE SCALE GENOMIC DNA]</scope>
    <source>
        <strain evidence="9">yFS275 / FY16936</strain>
    </source>
</reference>
<dbReference type="JaponicusDB" id="SJAG_03244"/>
<keyword evidence="5" id="KW-0256">Endoplasmic reticulum</keyword>
<evidence type="ECO:0000259" key="7">
    <source>
        <dbReference type="Pfam" id="PF05529"/>
    </source>
</evidence>
<evidence type="ECO:0000256" key="5">
    <source>
        <dbReference type="RuleBase" id="RU367026"/>
    </source>
</evidence>
<feature type="transmembrane region" description="Helical" evidence="5">
    <location>
        <begin position="6"/>
        <end position="26"/>
    </location>
</feature>
<proteinExistence type="inferred from homology"/>
<comment type="subcellular location">
    <subcellularLocation>
        <location evidence="5">Endoplasmic reticulum membrane</location>
        <topology evidence="5">Multi-pass membrane protein</topology>
    </subcellularLocation>
    <subcellularLocation>
        <location evidence="1">Membrane</location>
        <topology evidence="1">Multi-pass membrane protein</topology>
    </subcellularLocation>
</comment>
<dbReference type="InterPro" id="IPR040463">
    <property type="entry name" value="BAP29/BAP31_N"/>
</dbReference>
<dbReference type="Proteomes" id="UP000001744">
    <property type="component" value="Unassembled WGS sequence"/>
</dbReference>
<dbReference type="Pfam" id="PF05529">
    <property type="entry name" value="Bap31"/>
    <property type="match status" value="1"/>
</dbReference>
<dbReference type="GO" id="GO:0005789">
    <property type="term" value="C:endoplasmic reticulum membrane"/>
    <property type="evidence" value="ECO:0000318"/>
    <property type="project" value="GO_Central"/>
</dbReference>
<dbReference type="PANTHER" id="PTHR12701">
    <property type="entry name" value="BCR-ASSOCIATED PROTEIN, BAP"/>
    <property type="match status" value="1"/>
</dbReference>
<feature type="domain" description="BAP29/BAP31 transmembrane" evidence="7">
    <location>
        <begin position="1"/>
        <end position="135"/>
    </location>
</feature>
<keyword evidence="2 5" id="KW-0812">Transmembrane</keyword>
<evidence type="ECO:0000256" key="4">
    <source>
        <dbReference type="ARBA" id="ARBA00023136"/>
    </source>
</evidence>
<dbReference type="GeneID" id="7049151"/>
<protein>
    <recommendedName>
        <fullName evidence="5">Endoplasmic reticulum transmembrane protein</fullName>
    </recommendedName>
</protein>
<comment type="similarity">
    <text evidence="5">Belongs to the BCAP29/BCAP31 family.</text>
</comment>
<evidence type="ECO:0000256" key="6">
    <source>
        <dbReference type="SAM" id="Coils"/>
    </source>
</evidence>
<dbReference type="EMBL" id="KE651167">
    <property type="protein sequence ID" value="EEB08110.1"/>
    <property type="molecule type" value="Genomic_DNA"/>
</dbReference>
<keyword evidence="5" id="KW-0653">Protein transport</keyword>
<dbReference type="OMA" id="MAMDYIR"/>
<keyword evidence="9" id="KW-1185">Reference proteome</keyword>
<dbReference type="AlphaFoldDB" id="B6K3Q3"/>
<dbReference type="PANTHER" id="PTHR12701:SF20">
    <property type="entry name" value="ENDOPLASMIC RETICULUM TRANSMEMBRANE PROTEIN"/>
    <property type="match status" value="1"/>
</dbReference>
<keyword evidence="3 5" id="KW-1133">Transmembrane helix</keyword>
<feature type="transmembrane region" description="Helical" evidence="5">
    <location>
        <begin position="47"/>
        <end position="63"/>
    </location>
</feature>
<dbReference type="InterPro" id="IPR008417">
    <property type="entry name" value="BAP29/BAP31"/>
</dbReference>
<evidence type="ECO:0000313" key="9">
    <source>
        <dbReference type="Proteomes" id="UP000001744"/>
    </source>
</evidence>
<feature type="coiled-coil region" evidence="6">
    <location>
        <begin position="154"/>
        <end position="181"/>
    </location>
</feature>
<feature type="transmembrane region" description="Helical" evidence="5">
    <location>
        <begin position="98"/>
        <end position="116"/>
    </location>
</feature>
<keyword evidence="4 5" id="KW-0472">Membrane</keyword>
<dbReference type="STRING" id="402676.B6K3Q3"/>
<dbReference type="OrthoDB" id="435607at2759"/>
<dbReference type="VEuPathDB" id="FungiDB:SJAG_03244"/>
<evidence type="ECO:0000256" key="1">
    <source>
        <dbReference type="ARBA" id="ARBA00004141"/>
    </source>
</evidence>
<dbReference type="GO" id="GO:0006888">
    <property type="term" value="P:endoplasmic reticulum to Golgi vesicle-mediated transport"/>
    <property type="evidence" value="ECO:0000318"/>
    <property type="project" value="GO_Central"/>
</dbReference>
<evidence type="ECO:0000256" key="2">
    <source>
        <dbReference type="ARBA" id="ARBA00022692"/>
    </source>
</evidence>
<accession>B6K3Q3</accession>
<comment type="function">
    <text evidence="5">May play a role in anterograde transport of membrane proteins from the endoplasmic reticulum to the Golgi.</text>
</comment>
<sequence length="188" mass="21983">MTLYYSLVFLLLMMEIIVFLVLIIPLPRRLRKSVFNFCASSPFIGKVQYSMKITFIFIIVLFIDSVSRVMKVTEEYNYARVSAHPESMRSEVQARKFYAQRNMYLCGFTLFLSLILNRHYVALSKLFTTQDRVDALTKRLEQSEATASKPSEQEKTLREKLDAVTNDYELLSEKYAKMQKATEPKKDI</sequence>
<name>B6K3Q3_SCHJY</name>
<keyword evidence="5" id="KW-0813">Transport</keyword>
<dbReference type="GO" id="GO:0006886">
    <property type="term" value="P:intracellular protein transport"/>
    <property type="evidence" value="ECO:0007669"/>
    <property type="project" value="UniProtKB-UniRule"/>
</dbReference>
<dbReference type="HOGENOM" id="CLU_087648_0_1_1"/>
<gene>
    <name evidence="8" type="ORF">SJAG_03244</name>
</gene>
<evidence type="ECO:0000256" key="3">
    <source>
        <dbReference type="ARBA" id="ARBA00022989"/>
    </source>
</evidence>
<evidence type="ECO:0000313" key="8">
    <source>
        <dbReference type="EMBL" id="EEB08110.1"/>
    </source>
</evidence>
<dbReference type="GO" id="GO:0070973">
    <property type="term" value="P:protein localization to endoplasmic reticulum exit site"/>
    <property type="evidence" value="ECO:0000318"/>
    <property type="project" value="GO_Central"/>
</dbReference>
<dbReference type="eggNOG" id="KOG1962">
    <property type="taxonomic scope" value="Eukaryota"/>
</dbReference>